<keyword evidence="1" id="KW-0812">Transmembrane</keyword>
<dbReference type="FunFam" id="3.40.50.1820:FF:000270">
    <property type="entry name" value="Alpha/beta-Hydrolases superfamily protein"/>
    <property type="match status" value="2"/>
</dbReference>
<keyword evidence="1" id="KW-1133">Transmembrane helix</keyword>
<dbReference type="InterPro" id="IPR029058">
    <property type="entry name" value="AB_hydrolase_fold"/>
</dbReference>
<proteinExistence type="predicted"/>
<dbReference type="Gene3D" id="3.40.50.1820">
    <property type="entry name" value="alpha/beta hydrolase"/>
    <property type="match status" value="3"/>
</dbReference>
<evidence type="ECO:0000256" key="1">
    <source>
        <dbReference type="SAM" id="Phobius"/>
    </source>
</evidence>
<comment type="caution">
    <text evidence="3">The sequence shown here is derived from an EMBL/GenBank/DDBJ whole genome shotgun (WGS) entry which is preliminary data.</text>
</comment>
<dbReference type="Proteomes" id="UP000823749">
    <property type="component" value="Chromosome 13"/>
</dbReference>
<sequence length="638" mass="72575">MVESNLLFSIPVMIVQVAVALTAGLLGWAYLAIKPPPPIICGSPGGPPVTSPRIQLSDGRHLAYIEKGVPKEEAQYKIIAVHGYDSSKDLDLPVSQELIEELRIYFLFFDRAGYGESDPYPERSVRSEALDIQELADKLHIGSKFYVIGFSLGALLAGASLVVPGVNYWWHGIPANISREAFNTLLGQDQWTFRIAHYAPWLFNWWMTQKWFPSLSMMAGNMAVFCDPDLEILKELSKKPSVGQEKIRQQGMYESLFRDIVIAYGNWEFGPLDLTNPLPENEGSVHIWQGYDDKIIPRMFTEAAAVLGVGVLLWAFQAIRPPPPKICGSKGGPKVTSPRIKLSDGRHLAYEVRGVPKENAKYKVIVVHGFDSSKHIYLPLSQELIDELGIFIVTYDRAGYGDSDPNPKRSVKSEAYDVEELADQMQLEKCFHRNQNSSSCFQTIVRRLAGAALIVPAINFWWPSFPSELCESEYKKQPKKDQWKLRIAHYVPGLLYWWMTLKWFPSCSIMARDPIIFNKRDFEILKKMLQVPNPNEHKIRQQGEFESLFKDLMVGFGSWEFDPMELENPFPHNEGAVQLWQGREDKLVPVELQRFVAKKLPWIKYHEVPDGGHLIVHDNGLCESIFKALLLKQKPTVM</sequence>
<keyword evidence="4" id="KW-1185">Reference proteome</keyword>
<feature type="domain" description="AB hydrolase-1" evidence="2">
    <location>
        <begin position="79"/>
        <end position="305"/>
    </location>
</feature>
<feature type="transmembrane region" description="Helical" evidence="1">
    <location>
        <begin position="145"/>
        <end position="170"/>
    </location>
</feature>
<evidence type="ECO:0000313" key="3">
    <source>
        <dbReference type="EMBL" id="KAG5515774.1"/>
    </source>
</evidence>
<dbReference type="EMBL" id="JACTNZ010000013">
    <property type="protein sequence ID" value="KAG5515774.1"/>
    <property type="molecule type" value="Genomic_DNA"/>
</dbReference>
<keyword evidence="1" id="KW-0472">Membrane</keyword>
<reference evidence="3 4" key="1">
    <citation type="submission" date="2020-08" db="EMBL/GenBank/DDBJ databases">
        <title>Plant Genome Project.</title>
        <authorList>
            <person name="Zhang R.-G."/>
        </authorList>
    </citation>
    <scope>NUCLEOTIDE SEQUENCE [LARGE SCALE GENOMIC DNA]</scope>
    <source>
        <strain evidence="3">WSP0</strain>
        <tissue evidence="3">Leaf</tissue>
    </source>
</reference>
<dbReference type="AlphaFoldDB" id="A0AAV6HQ47"/>
<dbReference type="Pfam" id="PF12697">
    <property type="entry name" value="Abhydrolase_6"/>
    <property type="match status" value="1"/>
</dbReference>
<evidence type="ECO:0000259" key="2">
    <source>
        <dbReference type="Pfam" id="PF12697"/>
    </source>
</evidence>
<feature type="transmembrane region" description="Helical" evidence="1">
    <location>
        <begin position="6"/>
        <end position="31"/>
    </location>
</feature>
<organism evidence="3 4">
    <name type="scientific">Rhododendron griersonianum</name>
    <dbReference type="NCBI Taxonomy" id="479676"/>
    <lineage>
        <taxon>Eukaryota</taxon>
        <taxon>Viridiplantae</taxon>
        <taxon>Streptophyta</taxon>
        <taxon>Embryophyta</taxon>
        <taxon>Tracheophyta</taxon>
        <taxon>Spermatophyta</taxon>
        <taxon>Magnoliopsida</taxon>
        <taxon>eudicotyledons</taxon>
        <taxon>Gunneridae</taxon>
        <taxon>Pentapetalae</taxon>
        <taxon>asterids</taxon>
        <taxon>Ericales</taxon>
        <taxon>Ericaceae</taxon>
        <taxon>Ericoideae</taxon>
        <taxon>Rhodoreae</taxon>
        <taxon>Rhododendron</taxon>
    </lineage>
</organism>
<protein>
    <recommendedName>
        <fullName evidence="2">AB hydrolase-1 domain-containing protein</fullName>
    </recommendedName>
</protein>
<evidence type="ECO:0000313" key="4">
    <source>
        <dbReference type="Proteomes" id="UP000823749"/>
    </source>
</evidence>
<accession>A0AAV6HQ47</accession>
<dbReference type="PANTHER" id="PTHR45763:SF51">
    <property type="entry name" value="ALPHA_BETA-HYDROLASES SUPERFAMILY PROTEIN"/>
    <property type="match status" value="1"/>
</dbReference>
<gene>
    <name evidence="3" type="ORF">RHGRI_036728</name>
</gene>
<dbReference type="GO" id="GO:0016787">
    <property type="term" value="F:hydrolase activity"/>
    <property type="evidence" value="ECO:0007669"/>
    <property type="project" value="UniProtKB-ARBA"/>
</dbReference>
<dbReference type="PANTHER" id="PTHR45763">
    <property type="entry name" value="HYDROLASE, ALPHA/BETA FOLD FAMILY PROTEIN, EXPRESSED-RELATED"/>
    <property type="match status" value="1"/>
</dbReference>
<name>A0AAV6HQ47_9ERIC</name>
<dbReference type="SUPFAM" id="SSF53474">
    <property type="entry name" value="alpha/beta-Hydrolases"/>
    <property type="match status" value="2"/>
</dbReference>
<dbReference type="InterPro" id="IPR000073">
    <property type="entry name" value="AB_hydrolase_1"/>
</dbReference>